<dbReference type="AlphaFoldDB" id="A0A4Y1WPM1"/>
<reference evidence="2" key="1">
    <citation type="submission" date="2019-06" db="EMBL/GenBank/DDBJ databases">
        <title>Alistipes onderdonkii subsp. vulgaris subsp. nov., Alistipes dispar sp. nov. and Alistipes communis sp. nov., isolated from human faeces, and creation of Alistipes onderdonkii subsp. onderdonkii subsp. nov.</title>
        <authorList>
            <person name="Sakamoto M."/>
            <person name="Ikeyama N."/>
            <person name="Ogata Y."/>
            <person name="Suda W."/>
            <person name="Iino T."/>
            <person name="Hattori M."/>
            <person name="Ohkuma M."/>
        </authorList>
    </citation>
    <scope>NUCLEOTIDE SEQUENCE [LARGE SCALE GENOMIC DNA]</scope>
    <source>
        <strain evidence="2">5CBH24</strain>
    </source>
</reference>
<proteinExistence type="predicted"/>
<gene>
    <name evidence="1" type="ORF">A5CBH24_00500</name>
</gene>
<dbReference type="Proteomes" id="UP000318946">
    <property type="component" value="Chromosome"/>
</dbReference>
<accession>A0A4Y1WPM1</accession>
<dbReference type="KEGG" id="acou:A5CBH24_00500"/>
<name>A0A4Y1WPM1_9BACT</name>
<evidence type="ECO:0000313" key="2">
    <source>
        <dbReference type="Proteomes" id="UP000318946"/>
    </source>
</evidence>
<dbReference type="OrthoDB" id="1002654at2"/>
<dbReference type="RefSeq" id="WP_141413519.1">
    <property type="nucleotide sequence ID" value="NZ_AP019735.1"/>
</dbReference>
<organism evidence="1 2">
    <name type="scientific">Alistipes communis</name>
    <dbReference type="NCBI Taxonomy" id="2585118"/>
    <lineage>
        <taxon>Bacteria</taxon>
        <taxon>Pseudomonadati</taxon>
        <taxon>Bacteroidota</taxon>
        <taxon>Bacteroidia</taxon>
        <taxon>Bacteroidales</taxon>
        <taxon>Rikenellaceae</taxon>
        <taxon>Alistipes</taxon>
    </lineage>
</organism>
<keyword evidence="2" id="KW-1185">Reference proteome</keyword>
<evidence type="ECO:0000313" key="1">
    <source>
        <dbReference type="EMBL" id="BBL02737.1"/>
    </source>
</evidence>
<sequence>MVKYYSLFGGTTTDTEIQVAKENQIVISEGPGAMRDRLVIYKVEHDANGYMYHLVNLETKAIRRTDILRPYSRKFGIGMYYTDAPAEFMDAFEAAALVAEAEQKAKDEADAKARAKAEHDRIAAIGAERLRRIMPDNVQGVILAELNITEYTDPSYECRETRRVRTVILGFSTTSRKGFGELRKAAANLPETAYLAEYNKDYELRYSGFTLGKSPSYGWSIHKMTHYTREGFIDALAYIAGDENNIRLSSPKPERTPEQEQGQTTVQGDFILVNYSEKAIALFGDTKPIKDALSDLGGRFNGRLTYRGEKCAGWIFPKAKEMQVRELIGMAG</sequence>
<protein>
    <recommendedName>
        <fullName evidence="3">Fusion protein</fullName>
    </recommendedName>
</protein>
<dbReference type="EMBL" id="AP019735">
    <property type="protein sequence ID" value="BBL02737.1"/>
    <property type="molecule type" value="Genomic_DNA"/>
</dbReference>
<evidence type="ECO:0008006" key="3">
    <source>
        <dbReference type="Google" id="ProtNLM"/>
    </source>
</evidence>
<dbReference type="GeneID" id="78340772"/>